<dbReference type="InterPro" id="IPR003340">
    <property type="entry name" value="B3_DNA-bd"/>
</dbReference>
<dbReference type="InterPro" id="IPR051442">
    <property type="entry name" value="B3_domain"/>
</dbReference>
<keyword evidence="2" id="KW-0805">Transcription regulation</keyword>
<organism evidence="7 8">
    <name type="scientific">Eucalyptus globulus</name>
    <name type="common">Tasmanian blue gum</name>
    <dbReference type="NCBI Taxonomy" id="34317"/>
    <lineage>
        <taxon>Eukaryota</taxon>
        <taxon>Viridiplantae</taxon>
        <taxon>Streptophyta</taxon>
        <taxon>Embryophyta</taxon>
        <taxon>Tracheophyta</taxon>
        <taxon>Spermatophyta</taxon>
        <taxon>Magnoliopsida</taxon>
        <taxon>eudicotyledons</taxon>
        <taxon>Gunneridae</taxon>
        <taxon>Pentapetalae</taxon>
        <taxon>rosids</taxon>
        <taxon>malvids</taxon>
        <taxon>Myrtales</taxon>
        <taxon>Myrtaceae</taxon>
        <taxon>Myrtoideae</taxon>
        <taxon>Eucalypteae</taxon>
        <taxon>Eucalyptus</taxon>
    </lineage>
</organism>
<feature type="compositionally biased region" description="Basic and acidic residues" evidence="6">
    <location>
        <begin position="37"/>
        <end position="52"/>
    </location>
</feature>
<dbReference type="PANTHER" id="PTHR34269:SF11">
    <property type="entry name" value="B3 DOMAIN PROTEIN"/>
    <property type="match status" value="1"/>
</dbReference>
<reference evidence="7 8" key="1">
    <citation type="submission" date="2024-11" db="EMBL/GenBank/DDBJ databases">
        <title>Chromosome-level genome assembly of Eucalyptus globulus Labill. provides insights into its genome evolution.</title>
        <authorList>
            <person name="Li X."/>
        </authorList>
    </citation>
    <scope>NUCLEOTIDE SEQUENCE [LARGE SCALE GENOMIC DNA]</scope>
    <source>
        <strain evidence="7">CL2024</strain>
        <tissue evidence="7">Fresh tender leaves</tissue>
    </source>
</reference>
<dbReference type="SUPFAM" id="SSF101936">
    <property type="entry name" value="DNA-binding pseudobarrel domain"/>
    <property type="match status" value="1"/>
</dbReference>
<comment type="caution">
    <text evidence="7">The sequence shown here is derived from an EMBL/GenBank/DDBJ whole genome shotgun (WGS) entry which is preliminary data.</text>
</comment>
<evidence type="ECO:0000256" key="5">
    <source>
        <dbReference type="ARBA" id="ARBA00023242"/>
    </source>
</evidence>
<dbReference type="Gene3D" id="2.40.330.10">
    <property type="entry name" value="DNA-binding pseudobarrel domain"/>
    <property type="match status" value="1"/>
</dbReference>
<feature type="region of interest" description="Disordered" evidence="6">
    <location>
        <begin position="20"/>
        <end position="55"/>
    </location>
</feature>
<evidence type="ECO:0008006" key="9">
    <source>
        <dbReference type="Google" id="ProtNLM"/>
    </source>
</evidence>
<evidence type="ECO:0000256" key="1">
    <source>
        <dbReference type="ARBA" id="ARBA00004123"/>
    </source>
</evidence>
<dbReference type="GO" id="GO:0003677">
    <property type="term" value="F:DNA binding"/>
    <property type="evidence" value="ECO:0007669"/>
    <property type="project" value="UniProtKB-KW"/>
</dbReference>
<dbReference type="CDD" id="cd10017">
    <property type="entry name" value="B3_DNA"/>
    <property type="match status" value="1"/>
</dbReference>
<keyword evidence="3" id="KW-0238">DNA-binding</keyword>
<accession>A0ABD3KNF2</accession>
<keyword evidence="5" id="KW-0539">Nucleus</keyword>
<dbReference type="AlphaFoldDB" id="A0ABD3KNF2"/>
<dbReference type="Proteomes" id="UP001634007">
    <property type="component" value="Unassembled WGS sequence"/>
</dbReference>
<keyword evidence="8" id="KW-1185">Reference proteome</keyword>
<proteinExistence type="predicted"/>
<evidence type="ECO:0000256" key="4">
    <source>
        <dbReference type="ARBA" id="ARBA00023163"/>
    </source>
</evidence>
<protein>
    <recommendedName>
        <fullName evidence="9">TF-B3 domain-containing protein</fullName>
    </recommendedName>
</protein>
<comment type="subcellular location">
    <subcellularLocation>
        <location evidence="1">Nucleus</location>
    </subcellularLocation>
</comment>
<evidence type="ECO:0000256" key="2">
    <source>
        <dbReference type="ARBA" id="ARBA00023015"/>
    </source>
</evidence>
<evidence type="ECO:0000313" key="7">
    <source>
        <dbReference type="EMBL" id="KAL3739266.1"/>
    </source>
</evidence>
<keyword evidence="4" id="KW-0804">Transcription</keyword>
<evidence type="ECO:0000256" key="6">
    <source>
        <dbReference type="SAM" id="MobiDB-lite"/>
    </source>
</evidence>
<gene>
    <name evidence="7" type="ORF">ACJRO7_020640</name>
</gene>
<feature type="compositionally biased region" description="Basic and acidic residues" evidence="6">
    <location>
        <begin position="108"/>
        <end position="117"/>
    </location>
</feature>
<evidence type="ECO:0000256" key="3">
    <source>
        <dbReference type="ARBA" id="ARBA00023125"/>
    </source>
</evidence>
<name>A0ABD3KNF2_EUCGL</name>
<feature type="region of interest" description="Disordered" evidence="6">
    <location>
        <begin position="106"/>
        <end position="133"/>
    </location>
</feature>
<sequence length="289" mass="32286">MELVDSLAPKTATMCDVLSGDVHSPLSMDSSPSRVSYLEDHEKKKPIGDHLRSKFHSPASMDSLSCLSFLQDQEKSSQEKNGEEGATGISSAGVVASREFFLLAPDQNTKEVGHPRQEIVPAQPKRKSTASLTNAESLIVEKKAKCNRTQKRKKEASGCDAEEVSTELTLLFDPYKIKKRLTQSDLGHMSRLLIGRDSVKSHFLRWMNEETVRQVESSKGADVIVRDMDTCSEHRLVFVFWASSGSYVLKGGWIKEFVKRRGLAVGDEVGIYWEPIASEFHFSLLHKVN</sequence>
<dbReference type="GO" id="GO:0005634">
    <property type="term" value="C:nucleus"/>
    <property type="evidence" value="ECO:0007669"/>
    <property type="project" value="UniProtKB-SubCell"/>
</dbReference>
<dbReference type="InterPro" id="IPR015300">
    <property type="entry name" value="DNA-bd_pseudobarrel_sf"/>
</dbReference>
<dbReference type="PANTHER" id="PTHR34269">
    <property type="entry name" value="TRANSCRIPTION FACTOR B3-DOMAIN FAMILY-RELATED"/>
    <property type="match status" value="1"/>
</dbReference>
<dbReference type="EMBL" id="JBJKBG010000005">
    <property type="protein sequence ID" value="KAL3739266.1"/>
    <property type="molecule type" value="Genomic_DNA"/>
</dbReference>
<evidence type="ECO:0000313" key="8">
    <source>
        <dbReference type="Proteomes" id="UP001634007"/>
    </source>
</evidence>